<evidence type="ECO:0000313" key="2">
    <source>
        <dbReference type="WBParaSite" id="EEL_0000232701-mRNA-1"/>
    </source>
</evidence>
<reference evidence="2" key="1">
    <citation type="submission" date="2017-02" db="UniProtKB">
        <authorList>
            <consortium name="WormBaseParasite"/>
        </authorList>
    </citation>
    <scope>IDENTIFICATION</scope>
</reference>
<dbReference type="Proteomes" id="UP000050640">
    <property type="component" value="Unplaced"/>
</dbReference>
<dbReference type="AlphaFoldDB" id="A0A0R3RLG8"/>
<accession>A0A0R3RLG8</accession>
<keyword evidence="1" id="KW-1185">Reference proteome</keyword>
<proteinExistence type="predicted"/>
<protein>
    <submittedName>
        <fullName evidence="2">SERPIN domain-containing protein</fullName>
    </submittedName>
</protein>
<sequence>MLKKINKNVALSDSKLIRHSLTGMDATTQTLPTFYLFRSRELNEEETAAGQTFA</sequence>
<evidence type="ECO:0000313" key="1">
    <source>
        <dbReference type="Proteomes" id="UP000050640"/>
    </source>
</evidence>
<dbReference type="WBParaSite" id="EEL_0000232701-mRNA-1">
    <property type="protein sequence ID" value="EEL_0000232701-mRNA-1"/>
    <property type="gene ID" value="EEL_0000232701"/>
</dbReference>
<name>A0A0R3RLG8_9BILA</name>
<organism evidence="1 2">
    <name type="scientific">Elaeophora elaphi</name>
    <dbReference type="NCBI Taxonomy" id="1147741"/>
    <lineage>
        <taxon>Eukaryota</taxon>
        <taxon>Metazoa</taxon>
        <taxon>Ecdysozoa</taxon>
        <taxon>Nematoda</taxon>
        <taxon>Chromadorea</taxon>
        <taxon>Rhabditida</taxon>
        <taxon>Spirurina</taxon>
        <taxon>Spiruromorpha</taxon>
        <taxon>Filarioidea</taxon>
        <taxon>Onchocercidae</taxon>
        <taxon>Elaeophora</taxon>
    </lineage>
</organism>